<dbReference type="AlphaFoldDB" id="A0A1Z5KJM6"/>
<dbReference type="InParanoid" id="A0A1Z5KJM6"/>
<feature type="compositionally biased region" description="Low complexity" evidence="1">
    <location>
        <begin position="66"/>
        <end position="82"/>
    </location>
</feature>
<accession>A0A1Z5KJM6</accession>
<protein>
    <submittedName>
        <fullName evidence="3">Uncharacterized protein</fullName>
    </submittedName>
</protein>
<dbReference type="Proteomes" id="UP000198406">
    <property type="component" value="Unassembled WGS sequence"/>
</dbReference>
<evidence type="ECO:0000256" key="1">
    <source>
        <dbReference type="SAM" id="MobiDB-lite"/>
    </source>
</evidence>
<dbReference type="EMBL" id="BDSP01000247">
    <property type="protein sequence ID" value="GAX26493.1"/>
    <property type="molecule type" value="Genomic_DNA"/>
</dbReference>
<keyword evidence="2" id="KW-0732">Signal</keyword>
<evidence type="ECO:0000313" key="4">
    <source>
        <dbReference type="Proteomes" id="UP000198406"/>
    </source>
</evidence>
<keyword evidence="4" id="KW-1185">Reference proteome</keyword>
<organism evidence="3 4">
    <name type="scientific">Fistulifera solaris</name>
    <name type="common">Oleaginous diatom</name>
    <dbReference type="NCBI Taxonomy" id="1519565"/>
    <lineage>
        <taxon>Eukaryota</taxon>
        <taxon>Sar</taxon>
        <taxon>Stramenopiles</taxon>
        <taxon>Ochrophyta</taxon>
        <taxon>Bacillariophyta</taxon>
        <taxon>Bacillariophyceae</taxon>
        <taxon>Bacillariophycidae</taxon>
        <taxon>Naviculales</taxon>
        <taxon>Naviculaceae</taxon>
        <taxon>Fistulifera</taxon>
    </lineage>
</organism>
<feature type="signal peptide" evidence="2">
    <location>
        <begin position="1"/>
        <end position="19"/>
    </location>
</feature>
<reference evidence="3 4" key="1">
    <citation type="journal article" date="2015" name="Plant Cell">
        <title>Oil accumulation by the oleaginous diatom Fistulifera solaris as revealed by the genome and transcriptome.</title>
        <authorList>
            <person name="Tanaka T."/>
            <person name="Maeda Y."/>
            <person name="Veluchamy A."/>
            <person name="Tanaka M."/>
            <person name="Abida H."/>
            <person name="Marechal E."/>
            <person name="Bowler C."/>
            <person name="Muto M."/>
            <person name="Sunaga Y."/>
            <person name="Tanaka M."/>
            <person name="Yoshino T."/>
            <person name="Taniguchi T."/>
            <person name="Fukuda Y."/>
            <person name="Nemoto M."/>
            <person name="Matsumoto M."/>
            <person name="Wong P.S."/>
            <person name="Aburatani S."/>
            <person name="Fujibuchi W."/>
        </authorList>
    </citation>
    <scope>NUCLEOTIDE SEQUENCE [LARGE SCALE GENOMIC DNA]</scope>
    <source>
        <strain evidence="3 4">JPCC DA0580</strain>
    </source>
</reference>
<comment type="caution">
    <text evidence="3">The sequence shown here is derived from an EMBL/GenBank/DDBJ whole genome shotgun (WGS) entry which is preliminary data.</text>
</comment>
<feature type="region of interest" description="Disordered" evidence="1">
    <location>
        <begin position="197"/>
        <end position="252"/>
    </location>
</feature>
<feature type="compositionally biased region" description="Basic and acidic residues" evidence="1">
    <location>
        <begin position="223"/>
        <end position="232"/>
    </location>
</feature>
<sequence>MKVRSASLTAICCLPTTSAWIISNQLTNRRSTRIFHSDSHFLPADVISRTGEPVSGITYSNYDSNPTAASRSSSPDSTQSTTEPFTARGELIDPSASLEREKIISPPVPATPRVVVPASTVTRGHPADEVGVRGWRQTISPPVSYPVDYLPVAAVTPTAKPRELTPEQVAFQQAEMDRWAEAARRVEQKSLERLAEKEAFQKEEMLRWDEAARRDAHRKSKKQSVDTKDTSTKAKSSRRKKSNSSPSRKGRN</sequence>
<feature type="compositionally biased region" description="Basic and acidic residues" evidence="1">
    <location>
        <begin position="197"/>
        <end position="214"/>
    </location>
</feature>
<feature type="region of interest" description="Disordered" evidence="1">
    <location>
        <begin position="57"/>
        <end position="89"/>
    </location>
</feature>
<proteinExistence type="predicted"/>
<evidence type="ECO:0000256" key="2">
    <source>
        <dbReference type="SAM" id="SignalP"/>
    </source>
</evidence>
<feature type="compositionally biased region" description="Basic residues" evidence="1">
    <location>
        <begin position="235"/>
        <end position="252"/>
    </location>
</feature>
<gene>
    <name evidence="3" type="ORF">FisN_23Lu021</name>
</gene>
<feature type="chain" id="PRO_5012125298" evidence="2">
    <location>
        <begin position="20"/>
        <end position="252"/>
    </location>
</feature>
<evidence type="ECO:0000313" key="3">
    <source>
        <dbReference type="EMBL" id="GAX26493.1"/>
    </source>
</evidence>
<name>A0A1Z5KJM6_FISSO</name>